<dbReference type="AlphaFoldDB" id="A0A6J0NE51"/>
<reference evidence="4" key="1">
    <citation type="journal article" date="2019" name="Database">
        <title>The radish genome database (RadishGD): an integrated information resource for radish genomics.</title>
        <authorList>
            <person name="Yu H.J."/>
            <person name="Baek S."/>
            <person name="Lee Y.J."/>
            <person name="Cho A."/>
            <person name="Mun J.H."/>
        </authorList>
    </citation>
    <scope>NUCLEOTIDE SEQUENCE [LARGE SCALE GENOMIC DNA]</scope>
    <source>
        <strain evidence="4">cv. WK10039</strain>
    </source>
</reference>
<feature type="domain" description="DC1-like C-terminal" evidence="3">
    <location>
        <begin position="620"/>
        <end position="664"/>
    </location>
</feature>
<keyword evidence="4" id="KW-1185">Reference proteome</keyword>
<dbReference type="InterPro" id="IPR046349">
    <property type="entry name" value="C1-like_sf"/>
</dbReference>
<reference evidence="5" key="2">
    <citation type="submission" date="2025-08" db="UniProtKB">
        <authorList>
            <consortium name="RefSeq"/>
        </authorList>
    </citation>
    <scope>IDENTIFICATION</scope>
    <source>
        <tissue evidence="5">Leaf</tissue>
    </source>
</reference>
<evidence type="ECO:0000259" key="3">
    <source>
        <dbReference type="Pfam" id="PF22926"/>
    </source>
</evidence>
<evidence type="ECO:0000259" key="2">
    <source>
        <dbReference type="Pfam" id="PF03107"/>
    </source>
</evidence>
<accession>A0A6J0NE51</accession>
<dbReference type="InterPro" id="IPR054483">
    <property type="entry name" value="DC1-like_CT"/>
</dbReference>
<sequence length="682" mass="77948">MDTKISPMYKLSSIHEHPLFFSGMFITSKCAGCQVIGIMYGSYFCIEAYCYCRFDKDCVESPLEINHHLSHPEHPLLLTKMSPAEDGTPPCDFCGQEILSTFYNCPTCKFKVDLICGTKPSPSVIEHPVCHDHTLVFLKKQMEEDQVPCEVCKESIGGPSYSCLECNNVYFHLDCVRLSKEVDHPCHSSHPLKIMPSESLIDDDDEKSCCFCLVQPQKVLYHCSICNFTLCLGCTKRPPPLVVEDAKTHTHPLTLFSSKITFTCKVAGIDICSYLSYICLKCDFVVSGFCLGLPRVININRHNHRISFTHHLRHMGAKCGVCWERVRHYYGAYSCLICPEYVVHSRCAVDFTLWNGVELEGIPETSEDIVPFKVMGDNLIHHFIHEKHILQLFKDFVRVGGDYKRLRCDACVLPIGLGPIYSCLKCRFCIHEKCAYIPMKKNLVFGPTPYKLESQGIPVNCNLCGKVVGGFKYRSRGPFVVCPIVDVHCSSISEPFVHNGHLHPLYFLKTKEKRNCNACGRDRDGYMLTCSDCDFDLCFYCATLPERIWRISDEQPLTLYYGGKEATGKNWCEICEMELDSSKWFFTRYDCGGTLHVRCVLGDFSWLDPNMCFYIGRMAYYVVFNNQNSRPFCRNCHNRCEAPIILQYKGHDEQNGYICSFSCFCSISGLKISREYQYPDYN</sequence>
<feature type="domain" description="DC1" evidence="2">
    <location>
        <begin position="300"/>
        <end position="348"/>
    </location>
</feature>
<evidence type="ECO:0000256" key="1">
    <source>
        <dbReference type="ARBA" id="ARBA00022737"/>
    </source>
</evidence>
<gene>
    <name evidence="5" type="primary">LOC108854026</name>
</gene>
<dbReference type="RefSeq" id="XP_018483017.2">
    <property type="nucleotide sequence ID" value="XM_018627515.2"/>
</dbReference>
<proteinExistence type="predicted"/>
<dbReference type="InterPro" id="IPR053192">
    <property type="entry name" value="Vacuole_Formation_Reg"/>
</dbReference>
<evidence type="ECO:0000313" key="5">
    <source>
        <dbReference type="RefSeq" id="XP_018483017.2"/>
    </source>
</evidence>
<dbReference type="Pfam" id="PF22926">
    <property type="entry name" value="C1-like_CT"/>
    <property type="match status" value="1"/>
</dbReference>
<dbReference type="PANTHER" id="PTHR32410">
    <property type="entry name" value="CYSTEINE/HISTIDINE-RICH C1 DOMAIN FAMILY PROTEIN"/>
    <property type="match status" value="1"/>
</dbReference>
<evidence type="ECO:0000313" key="4">
    <source>
        <dbReference type="Proteomes" id="UP000504610"/>
    </source>
</evidence>
<dbReference type="SUPFAM" id="SSF57889">
    <property type="entry name" value="Cysteine-rich domain"/>
    <property type="match status" value="6"/>
</dbReference>
<dbReference type="KEGG" id="rsz:108854026"/>
<dbReference type="PANTHER" id="PTHR32410:SF159">
    <property type="entry name" value="CYSTEINE_HISTIDINE-RICH C1 DOMAIN FAMILY PROTEIN"/>
    <property type="match status" value="1"/>
</dbReference>
<organism evidence="4 5">
    <name type="scientific">Raphanus sativus</name>
    <name type="common">Radish</name>
    <name type="synonym">Raphanus raphanistrum var. sativus</name>
    <dbReference type="NCBI Taxonomy" id="3726"/>
    <lineage>
        <taxon>Eukaryota</taxon>
        <taxon>Viridiplantae</taxon>
        <taxon>Streptophyta</taxon>
        <taxon>Embryophyta</taxon>
        <taxon>Tracheophyta</taxon>
        <taxon>Spermatophyta</taxon>
        <taxon>Magnoliopsida</taxon>
        <taxon>eudicotyledons</taxon>
        <taxon>Gunneridae</taxon>
        <taxon>Pentapetalae</taxon>
        <taxon>rosids</taxon>
        <taxon>malvids</taxon>
        <taxon>Brassicales</taxon>
        <taxon>Brassicaceae</taxon>
        <taxon>Brassiceae</taxon>
        <taxon>Raphanus</taxon>
    </lineage>
</organism>
<feature type="domain" description="DC1" evidence="2">
    <location>
        <begin position="70"/>
        <end position="116"/>
    </location>
</feature>
<feature type="domain" description="DC1" evidence="2">
    <location>
        <begin position="130"/>
        <end position="176"/>
    </location>
</feature>
<protein>
    <submittedName>
        <fullName evidence="5">Uncharacterized protein LOC108854026 isoform X1</fullName>
    </submittedName>
</protein>
<dbReference type="InterPro" id="IPR004146">
    <property type="entry name" value="DC1"/>
</dbReference>
<dbReference type="GeneID" id="108854026"/>
<dbReference type="OrthoDB" id="938199at2759"/>
<name>A0A6J0NE51_RAPSA</name>
<keyword evidence="1" id="KW-0677">Repeat</keyword>
<dbReference type="Proteomes" id="UP000504610">
    <property type="component" value="Chromosome 4"/>
</dbReference>
<feature type="domain" description="DC1" evidence="2">
    <location>
        <begin position="384"/>
        <end position="435"/>
    </location>
</feature>
<feature type="domain" description="DC1" evidence="2">
    <location>
        <begin position="500"/>
        <end position="542"/>
    </location>
</feature>
<dbReference type="Pfam" id="PF03107">
    <property type="entry name" value="C1_2"/>
    <property type="match status" value="5"/>
</dbReference>